<evidence type="ECO:0000313" key="3">
    <source>
        <dbReference type="Proteomes" id="UP000245125"/>
    </source>
</evidence>
<gene>
    <name evidence="2" type="primary">metV</name>
    <name evidence="2" type="ORF">NBG4_470003</name>
</gene>
<sequence length="238" mass="26100">MIIGSQKPIDEIWSMVKDFKKVLVFACNTCVAICHAGGEKEAETIATLLRMRAGQEGKSMEVNFASVVRHCEPEYFEPVMEELQKYDLILSTACGVGVNFLSDRTGKIPVYPGINTSFYGAVESPGNFVELCAGCGNCILHLTGGICPIARCSKTLMNGPCGGTNKGKCEISPDVDCAWYLIVERMKKLGNLEKLAEIQPPRNWSTSRDGGPRRVSLEHIRAYEEQEELKSETAGGKK</sequence>
<keyword evidence="2" id="KW-0560">Oxidoreductase</keyword>
<feature type="domain" description="Methylene-tetrahydrofolate reductase C-terminal-like" evidence="1">
    <location>
        <begin position="111"/>
        <end position="205"/>
    </location>
</feature>
<dbReference type="Pfam" id="PF12225">
    <property type="entry name" value="DUF5981"/>
    <property type="match status" value="1"/>
</dbReference>
<name>A0A2U3QIG0_9BACT</name>
<accession>A0A2U3QIG0</accession>
<keyword evidence="3" id="KW-1185">Reference proteome</keyword>
<dbReference type="EMBL" id="OUUY01000094">
    <property type="protein sequence ID" value="SPQ01202.1"/>
    <property type="molecule type" value="Genomic_DNA"/>
</dbReference>
<reference evidence="3" key="1">
    <citation type="submission" date="2018-03" db="EMBL/GenBank/DDBJ databases">
        <authorList>
            <person name="Zecchin S."/>
        </authorList>
    </citation>
    <scope>NUCLEOTIDE SEQUENCE [LARGE SCALE GENOMIC DNA]</scope>
</reference>
<organism evidence="2 3">
    <name type="scientific">Candidatus Sulfobium mesophilum</name>
    <dbReference type="NCBI Taxonomy" id="2016548"/>
    <lineage>
        <taxon>Bacteria</taxon>
        <taxon>Pseudomonadati</taxon>
        <taxon>Nitrospirota</taxon>
        <taxon>Nitrospiria</taxon>
        <taxon>Nitrospirales</taxon>
        <taxon>Nitrospiraceae</taxon>
        <taxon>Candidatus Sulfobium</taxon>
    </lineage>
</organism>
<dbReference type="AlphaFoldDB" id="A0A2U3QIG0"/>
<dbReference type="OrthoDB" id="9803687at2"/>
<proteinExistence type="predicted"/>
<dbReference type="PANTHER" id="PTHR38755">
    <property type="entry name" value="5,10-METHYLENETETRAHYDROFOLATE REDUCTASE"/>
    <property type="match status" value="1"/>
</dbReference>
<dbReference type="PANTHER" id="PTHR38755:SF1">
    <property type="entry name" value="METHYLENE-TETRAHYDROFOLATE REDUCTASE C-TERMINAL DOMAIN-CONTAINING PROTEIN"/>
    <property type="match status" value="1"/>
</dbReference>
<evidence type="ECO:0000313" key="2">
    <source>
        <dbReference type="EMBL" id="SPQ01202.1"/>
    </source>
</evidence>
<evidence type="ECO:0000259" key="1">
    <source>
        <dbReference type="Pfam" id="PF12225"/>
    </source>
</evidence>
<dbReference type="GO" id="GO:0004489">
    <property type="term" value="F:methylenetetrahydrofolate reductase [NAD(P)H] activity"/>
    <property type="evidence" value="ECO:0007669"/>
    <property type="project" value="UniProtKB-EC"/>
</dbReference>
<dbReference type="InterPro" id="IPR022026">
    <property type="entry name" value="DUF5981"/>
</dbReference>
<dbReference type="EC" id="1.5.1.20" evidence="2"/>
<dbReference type="Proteomes" id="UP000245125">
    <property type="component" value="Unassembled WGS sequence"/>
</dbReference>
<protein>
    <submittedName>
        <fullName evidence="2">Methylenetetrahydrofolate reductase C-terminal domain protein MetV</fullName>
        <ecNumber evidence="2">1.5.1.20</ecNumber>
    </submittedName>
</protein>